<organism evidence="1">
    <name type="scientific">mine drainage metagenome</name>
    <dbReference type="NCBI Taxonomy" id="410659"/>
    <lineage>
        <taxon>unclassified sequences</taxon>
        <taxon>metagenomes</taxon>
        <taxon>ecological metagenomes</taxon>
    </lineage>
</organism>
<gene>
    <name evidence="1" type="ORF">GALL_537450</name>
</gene>
<proteinExistence type="predicted"/>
<accession>A0A1J5P252</accession>
<name>A0A1J5P252_9ZZZZ</name>
<dbReference type="AlphaFoldDB" id="A0A1J5P252"/>
<evidence type="ECO:0000313" key="1">
    <source>
        <dbReference type="EMBL" id="OIQ64704.1"/>
    </source>
</evidence>
<protein>
    <submittedName>
        <fullName evidence="1">Uncharacterized protein</fullName>
    </submittedName>
</protein>
<sequence>MLFAGNRVGRHETQNVVTQMRLHVANHIALGRSDIGDDRFTLQVGRNGGHGRGQRANRCRQNHHVGTLHGMSQVGCRTVDDPHAQRQLTGGGFAAVADHFIDILGTLECQRNRAAHQPATDNGQAPDALGRALAHASATGKVPSTLKKPHSDCRSCKAAATLGCEG</sequence>
<dbReference type="EMBL" id="MLJW01007902">
    <property type="protein sequence ID" value="OIQ64704.1"/>
    <property type="molecule type" value="Genomic_DNA"/>
</dbReference>
<reference evidence="1" key="1">
    <citation type="submission" date="2016-10" db="EMBL/GenBank/DDBJ databases">
        <title>Sequence of Gallionella enrichment culture.</title>
        <authorList>
            <person name="Poehlein A."/>
            <person name="Muehling M."/>
            <person name="Daniel R."/>
        </authorList>
    </citation>
    <scope>NUCLEOTIDE SEQUENCE</scope>
</reference>
<comment type="caution">
    <text evidence="1">The sequence shown here is derived from an EMBL/GenBank/DDBJ whole genome shotgun (WGS) entry which is preliminary data.</text>
</comment>